<evidence type="ECO:0000313" key="2">
    <source>
        <dbReference type="EMBL" id="KND89040.1"/>
    </source>
</evidence>
<feature type="domain" description="Beta-lactamase-like ARB-00930-like C-terminal" evidence="1">
    <location>
        <begin position="71"/>
        <end position="136"/>
    </location>
</feature>
<comment type="caution">
    <text evidence="2">The sequence shown here is derived from an EMBL/GenBank/DDBJ whole genome shotgun (WGS) entry which is preliminary data.</text>
</comment>
<dbReference type="InterPro" id="IPR058664">
    <property type="entry name" value="ARB_00930-like_C"/>
</dbReference>
<protein>
    <recommendedName>
        <fullName evidence="1">Beta-lactamase-like ARB-00930-like C-terminal domain-containing protein</fullName>
    </recommendedName>
</protein>
<proteinExistence type="predicted"/>
<accession>A0A0L0N5F9</accession>
<organism evidence="2 3">
    <name type="scientific">Tolypocladium ophioglossoides (strain CBS 100239)</name>
    <name type="common">Snaketongue truffleclub</name>
    <name type="synonym">Elaphocordyceps ophioglossoides</name>
    <dbReference type="NCBI Taxonomy" id="1163406"/>
    <lineage>
        <taxon>Eukaryota</taxon>
        <taxon>Fungi</taxon>
        <taxon>Dikarya</taxon>
        <taxon>Ascomycota</taxon>
        <taxon>Pezizomycotina</taxon>
        <taxon>Sordariomycetes</taxon>
        <taxon>Hypocreomycetidae</taxon>
        <taxon>Hypocreales</taxon>
        <taxon>Ophiocordycipitaceae</taxon>
        <taxon>Tolypocladium</taxon>
    </lineage>
</organism>
<sequence>MFSTTADLITLSQAILQNRLLPPEATRLWMQPASDTSIGQAGGTAWETLRSDTASSTKVQERRHGGRLGVIMDTATDAEKKELDSQLFFKDRSDTWFIIEGLAYDYLALIEFAFIMGKDGAATDIKNLTFNVTTTKDRV</sequence>
<name>A0A0L0N5F9_TOLOC</name>
<keyword evidence="3" id="KW-1185">Reference proteome</keyword>
<gene>
    <name evidence="2" type="ORF">TOPH_06338</name>
</gene>
<evidence type="ECO:0000313" key="3">
    <source>
        <dbReference type="Proteomes" id="UP000036947"/>
    </source>
</evidence>
<dbReference type="EMBL" id="LFRF01000021">
    <property type="protein sequence ID" value="KND89040.1"/>
    <property type="molecule type" value="Genomic_DNA"/>
</dbReference>
<dbReference type="SUPFAM" id="SSF56601">
    <property type="entry name" value="beta-lactamase/transpeptidase-like"/>
    <property type="match status" value="1"/>
</dbReference>
<dbReference type="InterPro" id="IPR012338">
    <property type="entry name" value="Beta-lactam/transpept-like"/>
</dbReference>
<reference evidence="2 3" key="1">
    <citation type="journal article" date="2015" name="BMC Genomics">
        <title>The genome of the truffle-parasite Tolypocladium ophioglossoides and the evolution of antifungal peptaibiotics.</title>
        <authorList>
            <person name="Quandt C.A."/>
            <person name="Bushley K.E."/>
            <person name="Spatafora J.W."/>
        </authorList>
    </citation>
    <scope>NUCLEOTIDE SEQUENCE [LARGE SCALE GENOMIC DNA]</scope>
    <source>
        <strain evidence="2 3">CBS 100239</strain>
    </source>
</reference>
<evidence type="ECO:0000259" key="1">
    <source>
        <dbReference type="Pfam" id="PF26335"/>
    </source>
</evidence>
<dbReference type="Proteomes" id="UP000036947">
    <property type="component" value="Unassembled WGS sequence"/>
</dbReference>
<dbReference type="Pfam" id="PF26335">
    <property type="entry name" value="ARB_00930_C"/>
    <property type="match status" value="1"/>
</dbReference>
<dbReference type="OrthoDB" id="10250282at2759"/>
<dbReference type="AlphaFoldDB" id="A0A0L0N5F9"/>
<dbReference type="Gene3D" id="3.40.710.10">
    <property type="entry name" value="DD-peptidase/beta-lactamase superfamily"/>
    <property type="match status" value="1"/>
</dbReference>